<sequence length="64" mass="6801">MPTAHPDLIIVFPPSTRAGAPRLPSAGVSFSIGRLRPSISRRRAVVSPAPTDASVASPGVRWRR</sequence>
<proteinExistence type="predicted"/>
<dbReference type="EMBL" id="CP144752">
    <property type="protein sequence ID" value="WVZ90472.1"/>
    <property type="molecule type" value="Genomic_DNA"/>
</dbReference>
<dbReference type="AlphaFoldDB" id="A0AAQ3UHX2"/>
<dbReference type="Proteomes" id="UP001341281">
    <property type="component" value="Chromosome 08"/>
</dbReference>
<organism evidence="1 2">
    <name type="scientific">Paspalum notatum var. saurae</name>
    <dbReference type="NCBI Taxonomy" id="547442"/>
    <lineage>
        <taxon>Eukaryota</taxon>
        <taxon>Viridiplantae</taxon>
        <taxon>Streptophyta</taxon>
        <taxon>Embryophyta</taxon>
        <taxon>Tracheophyta</taxon>
        <taxon>Spermatophyta</taxon>
        <taxon>Magnoliopsida</taxon>
        <taxon>Liliopsida</taxon>
        <taxon>Poales</taxon>
        <taxon>Poaceae</taxon>
        <taxon>PACMAD clade</taxon>
        <taxon>Panicoideae</taxon>
        <taxon>Andropogonodae</taxon>
        <taxon>Paspaleae</taxon>
        <taxon>Paspalinae</taxon>
        <taxon>Paspalum</taxon>
    </lineage>
</organism>
<protein>
    <submittedName>
        <fullName evidence="1">Uncharacterized protein</fullName>
    </submittedName>
</protein>
<evidence type="ECO:0000313" key="1">
    <source>
        <dbReference type="EMBL" id="WVZ90472.1"/>
    </source>
</evidence>
<gene>
    <name evidence="1" type="ORF">U9M48_036772</name>
</gene>
<evidence type="ECO:0000313" key="2">
    <source>
        <dbReference type="Proteomes" id="UP001341281"/>
    </source>
</evidence>
<name>A0AAQ3UHX2_PASNO</name>
<accession>A0AAQ3UHX2</accession>
<keyword evidence="2" id="KW-1185">Reference proteome</keyword>
<reference evidence="1 2" key="1">
    <citation type="submission" date="2024-02" db="EMBL/GenBank/DDBJ databases">
        <title>High-quality chromosome-scale genome assembly of Pensacola bahiagrass (Paspalum notatum Flugge var. saurae).</title>
        <authorList>
            <person name="Vega J.M."/>
            <person name="Podio M."/>
            <person name="Orjuela J."/>
            <person name="Siena L.A."/>
            <person name="Pessino S.C."/>
            <person name="Combes M.C."/>
            <person name="Mariac C."/>
            <person name="Albertini E."/>
            <person name="Pupilli F."/>
            <person name="Ortiz J.P.A."/>
            <person name="Leblanc O."/>
        </authorList>
    </citation>
    <scope>NUCLEOTIDE SEQUENCE [LARGE SCALE GENOMIC DNA]</scope>
    <source>
        <strain evidence="1">R1</strain>
        <tissue evidence="1">Leaf</tissue>
    </source>
</reference>